<comment type="caution">
    <text evidence="2">The sequence shown here is derived from an EMBL/GenBank/DDBJ whole genome shotgun (WGS) entry which is preliminary data.</text>
</comment>
<dbReference type="RefSeq" id="WP_345679406.1">
    <property type="nucleotide sequence ID" value="NZ_BAABHS010000031.1"/>
</dbReference>
<name>A0ABP9I3D3_9ACTN</name>
<sequence length="368" mass="38829">MRPTGPSGGPAHAPGRHTPAPSSSDAEVLAATRRVAAELLRPLADRTARDGVPRSHLDALADAGAFGLALRAPGVLRDAVEAVSAADGATWFVYAQHHRPLRAVAASDNRELRENRLTPLRTGRVLCGHAVSHLARPGPPMLTATPDGAGGWRVSGRIPWLTGWGLVDAVLLGASTPDRRILFALLSSAELAEAGTVRPHDLWSMNATYAVSVRVTGLRVAPPQIVSLRPAAPWLRDHHAQSANTHPALFGNLHATTAFLGAHEPFTARAAHATRRAAELRTRAYALTDHQPPSEALAERLAVRAAAVDLALRTATACVIASGAQAMTRDATAARLLAEASFHAVHGQNAEARQACARERNGPAWHEG</sequence>
<dbReference type="EMBL" id="BAABHS010000031">
    <property type="protein sequence ID" value="GAA4985979.1"/>
    <property type="molecule type" value="Genomic_DNA"/>
</dbReference>
<accession>A0ABP9I3D3</accession>
<dbReference type="Proteomes" id="UP001500466">
    <property type="component" value="Unassembled WGS sequence"/>
</dbReference>
<evidence type="ECO:0008006" key="4">
    <source>
        <dbReference type="Google" id="ProtNLM"/>
    </source>
</evidence>
<evidence type="ECO:0000313" key="3">
    <source>
        <dbReference type="Proteomes" id="UP001500466"/>
    </source>
</evidence>
<evidence type="ECO:0000313" key="2">
    <source>
        <dbReference type="EMBL" id="GAA4985979.1"/>
    </source>
</evidence>
<gene>
    <name evidence="2" type="ORF">GCM10023205_65590</name>
</gene>
<reference evidence="3" key="1">
    <citation type="journal article" date="2019" name="Int. J. Syst. Evol. Microbiol.">
        <title>The Global Catalogue of Microorganisms (GCM) 10K type strain sequencing project: providing services to taxonomists for standard genome sequencing and annotation.</title>
        <authorList>
            <consortium name="The Broad Institute Genomics Platform"/>
            <consortium name="The Broad Institute Genome Sequencing Center for Infectious Disease"/>
            <person name="Wu L."/>
            <person name="Ma J."/>
        </authorList>
    </citation>
    <scope>NUCLEOTIDE SEQUENCE [LARGE SCALE GENOMIC DNA]</scope>
    <source>
        <strain evidence="3">JCM 17986</strain>
    </source>
</reference>
<keyword evidence="3" id="KW-1185">Reference proteome</keyword>
<organism evidence="2 3">
    <name type="scientific">Yinghuangia aomiensis</name>
    <dbReference type="NCBI Taxonomy" id="676205"/>
    <lineage>
        <taxon>Bacteria</taxon>
        <taxon>Bacillati</taxon>
        <taxon>Actinomycetota</taxon>
        <taxon>Actinomycetes</taxon>
        <taxon>Kitasatosporales</taxon>
        <taxon>Streptomycetaceae</taxon>
        <taxon>Yinghuangia</taxon>
    </lineage>
</organism>
<feature type="region of interest" description="Disordered" evidence="1">
    <location>
        <begin position="1"/>
        <end position="27"/>
    </location>
</feature>
<proteinExistence type="predicted"/>
<dbReference type="InterPro" id="IPR009100">
    <property type="entry name" value="AcylCoA_DH/oxidase_NM_dom_sf"/>
</dbReference>
<dbReference type="SUPFAM" id="SSF56645">
    <property type="entry name" value="Acyl-CoA dehydrogenase NM domain-like"/>
    <property type="match status" value="1"/>
</dbReference>
<protein>
    <recommendedName>
        <fullName evidence="4">Acyl-CoA dehydrogenase</fullName>
    </recommendedName>
</protein>
<evidence type="ECO:0000256" key="1">
    <source>
        <dbReference type="SAM" id="MobiDB-lite"/>
    </source>
</evidence>
<dbReference type="Gene3D" id="2.40.110.10">
    <property type="entry name" value="Butyryl-CoA Dehydrogenase, subunit A, domain 2"/>
    <property type="match status" value="1"/>
</dbReference>
<dbReference type="InterPro" id="IPR046373">
    <property type="entry name" value="Acyl-CoA_Oxase/DH_mid-dom_sf"/>
</dbReference>